<feature type="domain" description="Gfo/Idh/MocA-like oxidoreductase N-terminal" evidence="1">
    <location>
        <begin position="53"/>
        <end position="169"/>
    </location>
</feature>
<dbReference type="CDD" id="cd00616">
    <property type="entry name" value="AHBA_syn"/>
    <property type="match status" value="1"/>
</dbReference>
<dbReference type="Gene3D" id="3.40.50.720">
    <property type="entry name" value="NAD(P)-binding Rossmann-like Domain"/>
    <property type="match status" value="1"/>
</dbReference>
<dbReference type="EMBL" id="JAAHCF010000032">
    <property type="protein sequence ID" value="KAK8149953.1"/>
    <property type="molecule type" value="Genomic_DNA"/>
</dbReference>
<gene>
    <name evidence="2" type="ORF">G3M48_004897</name>
</gene>
<dbReference type="Pfam" id="PF01408">
    <property type="entry name" value="GFO_IDH_MocA"/>
    <property type="match status" value="1"/>
</dbReference>
<evidence type="ECO:0000259" key="1">
    <source>
        <dbReference type="Pfam" id="PF01408"/>
    </source>
</evidence>
<dbReference type="PANTHER" id="PTHR30244:SF42">
    <property type="entry name" value="UDP-2-ACETAMIDO-2-DEOXY-3-OXO-D-GLUCURONATE AMINOTRANSFERASE"/>
    <property type="match status" value="1"/>
</dbReference>
<dbReference type="InterPro" id="IPR015424">
    <property type="entry name" value="PyrdxlP-dep_Trfase"/>
</dbReference>
<reference evidence="2 3" key="1">
    <citation type="submission" date="2020-02" db="EMBL/GenBank/DDBJ databases">
        <title>Comparative genomics of the hypocrealean fungal genus Beauvera.</title>
        <authorList>
            <person name="Showalter D.N."/>
            <person name="Bushley K.E."/>
            <person name="Rehner S.A."/>
        </authorList>
    </citation>
    <scope>NUCLEOTIDE SEQUENCE [LARGE SCALE GENOMIC DNA]</scope>
    <source>
        <strain evidence="2 3">ARSEF4384</strain>
    </source>
</reference>
<dbReference type="GO" id="GO:0030170">
    <property type="term" value="F:pyridoxal phosphate binding"/>
    <property type="evidence" value="ECO:0007669"/>
    <property type="project" value="TreeGrafter"/>
</dbReference>
<keyword evidence="3" id="KW-1185">Reference proteome</keyword>
<dbReference type="InterPro" id="IPR000683">
    <property type="entry name" value="Gfo/Idh/MocA-like_OxRdtase_N"/>
</dbReference>
<evidence type="ECO:0000313" key="2">
    <source>
        <dbReference type="EMBL" id="KAK8149953.1"/>
    </source>
</evidence>
<accession>A0AAW0S6N7</accession>
<organism evidence="2 3">
    <name type="scientific">Beauveria asiatica</name>
    <dbReference type="NCBI Taxonomy" id="1069075"/>
    <lineage>
        <taxon>Eukaryota</taxon>
        <taxon>Fungi</taxon>
        <taxon>Dikarya</taxon>
        <taxon>Ascomycota</taxon>
        <taxon>Pezizomycotina</taxon>
        <taxon>Sordariomycetes</taxon>
        <taxon>Hypocreomycetidae</taxon>
        <taxon>Hypocreales</taxon>
        <taxon>Cordycipitaceae</taxon>
        <taxon>Beauveria</taxon>
    </lineage>
</organism>
<dbReference type="AlphaFoldDB" id="A0AAW0S6N7"/>
<dbReference type="GO" id="GO:0008483">
    <property type="term" value="F:transaminase activity"/>
    <property type="evidence" value="ECO:0007669"/>
    <property type="project" value="TreeGrafter"/>
</dbReference>
<dbReference type="InterPro" id="IPR000653">
    <property type="entry name" value="DegT/StrS_aminotransferase"/>
</dbReference>
<dbReference type="Pfam" id="PF01041">
    <property type="entry name" value="DegT_DnrJ_EryC1"/>
    <property type="match status" value="1"/>
</dbReference>
<dbReference type="PANTHER" id="PTHR30244">
    <property type="entry name" value="TRANSAMINASE"/>
    <property type="match status" value="1"/>
</dbReference>
<dbReference type="GO" id="GO:0000271">
    <property type="term" value="P:polysaccharide biosynthetic process"/>
    <property type="evidence" value="ECO:0007669"/>
    <property type="project" value="TreeGrafter"/>
</dbReference>
<dbReference type="Gene3D" id="3.40.640.10">
    <property type="entry name" value="Type I PLP-dependent aspartate aminotransferase-like (Major domain)"/>
    <property type="match status" value="1"/>
</dbReference>
<dbReference type="Proteomes" id="UP001397290">
    <property type="component" value="Unassembled WGS sequence"/>
</dbReference>
<protein>
    <recommendedName>
        <fullName evidence="1">Gfo/Idh/MocA-like oxidoreductase N-terminal domain-containing protein</fullName>
    </recommendedName>
</protein>
<dbReference type="SUPFAM" id="SSF53383">
    <property type="entry name" value="PLP-dependent transferases"/>
    <property type="match status" value="1"/>
</dbReference>
<comment type="caution">
    <text evidence="2">The sequence shown here is derived from an EMBL/GenBank/DDBJ whole genome shotgun (WGS) entry which is preliminary data.</text>
</comment>
<dbReference type="Gene3D" id="3.30.360.10">
    <property type="entry name" value="Dihydrodipicolinate Reductase, domain 2"/>
    <property type="match status" value="1"/>
</dbReference>
<proteinExistence type="predicted"/>
<sequence length="764" mass="83139">MDYRYVGPLWSHLISHSVTAAAEADKPRTRRFTDDTTMATDTTRIDRKNLGELRAAVIGIGKFGMFHANKYAAMPGATLVAVVDTSDQVARKTAARFNCLALADHRDLVGKVDIVSVTTPATAHVDAAIFCLRNGIDVYLEKPLSANLADARRIIDAAADNGRILQIGHQERFLTCHLWAGAIDIPTSIQCRRTSTENGRCKDVHVALDLMVHDIDLVLQLLPGTIKIVFAAGSSDAISAMVEFGGVPVEFHASRIAVKQERWTKVEYGQGNLLLDFLAGRCTDSRKLPSSNLHGGAGHSDGGGILKDDPLKAALESFVTSVRTGMAPLVSGRDGYRALSIALDIITASSTAATPDVQEQKTTRHVATDALAAQPTDSISLFNINLASADHRADAERRIRMVLHHLQYIDGPEVKDLERELAAYAGANYCLTASSGTTALMIALLGEDLTPDDAVFLPANTYMATCNAVILAGATPVFTDVCRETRNMSARELRRAIDQVQRQGKLTPRVVLAVDYYGLPAPYDELLPLAGEFNMSLIADAAQSFGGSQGGKRVGALAPVTATSFFPTKSLGAFGDGGALLTDDAELFEKWKSIRWHGTDSTKEQSVRVGLNGRLGSIQCAVLLSKLTNFEKEVQHRKAVALRYRALLEGVVGLPCSRVAWDDHAWGLFTITLENKAQRDDVQETLRSCGIQSKVYPALPLHRQKAFRKYLLHGQRLENTDWLAERVLSLPLHPLLELCEVDRVSQAVLRAITSIKSECTERPM</sequence>
<evidence type="ECO:0000313" key="3">
    <source>
        <dbReference type="Proteomes" id="UP001397290"/>
    </source>
</evidence>
<dbReference type="InterPro" id="IPR036291">
    <property type="entry name" value="NAD(P)-bd_dom_sf"/>
</dbReference>
<name>A0AAW0S6N7_9HYPO</name>
<dbReference type="SUPFAM" id="SSF51735">
    <property type="entry name" value="NAD(P)-binding Rossmann-fold domains"/>
    <property type="match status" value="1"/>
</dbReference>
<dbReference type="InterPro" id="IPR015421">
    <property type="entry name" value="PyrdxlP-dep_Trfase_major"/>
</dbReference>
<dbReference type="GO" id="GO:0000166">
    <property type="term" value="F:nucleotide binding"/>
    <property type="evidence" value="ECO:0007669"/>
    <property type="project" value="InterPro"/>
</dbReference>